<feature type="transmembrane region" description="Helical" evidence="2">
    <location>
        <begin position="65"/>
        <end position="85"/>
    </location>
</feature>
<organism evidence="3 4">
    <name type="scientific">Sporolactobacillus nakayamae</name>
    <dbReference type="NCBI Taxonomy" id="269670"/>
    <lineage>
        <taxon>Bacteria</taxon>
        <taxon>Bacillati</taxon>
        <taxon>Bacillota</taxon>
        <taxon>Bacilli</taxon>
        <taxon>Bacillales</taxon>
        <taxon>Sporolactobacillaceae</taxon>
        <taxon>Sporolactobacillus</taxon>
    </lineage>
</organism>
<evidence type="ECO:0000313" key="3">
    <source>
        <dbReference type="EMBL" id="SFG40213.1"/>
    </source>
</evidence>
<feature type="transmembrane region" description="Helical" evidence="2">
    <location>
        <begin position="37"/>
        <end position="58"/>
    </location>
</feature>
<feature type="transmembrane region" description="Helical" evidence="2">
    <location>
        <begin position="7"/>
        <end position="25"/>
    </location>
</feature>
<protein>
    <submittedName>
        <fullName evidence="3">Uncharacterized protein</fullName>
    </submittedName>
</protein>
<evidence type="ECO:0000256" key="2">
    <source>
        <dbReference type="SAM" id="Phobius"/>
    </source>
</evidence>
<keyword evidence="2" id="KW-1133">Transmembrane helix</keyword>
<proteinExistence type="predicted"/>
<evidence type="ECO:0000256" key="1">
    <source>
        <dbReference type="SAM" id="MobiDB-lite"/>
    </source>
</evidence>
<dbReference type="STRING" id="269670.SAMN02982927_01623"/>
<reference evidence="4" key="1">
    <citation type="submission" date="2016-10" db="EMBL/GenBank/DDBJ databases">
        <authorList>
            <person name="Varghese N."/>
            <person name="Submissions S."/>
        </authorList>
    </citation>
    <scope>NUCLEOTIDE SEQUENCE [LARGE SCALE GENOMIC DNA]</scope>
    <source>
        <strain evidence="4">ATCC 700379</strain>
    </source>
</reference>
<dbReference type="OrthoDB" id="2988439at2"/>
<dbReference type="EMBL" id="FOOY01000009">
    <property type="protein sequence ID" value="SFG40213.1"/>
    <property type="molecule type" value="Genomic_DNA"/>
</dbReference>
<keyword evidence="2" id="KW-0472">Membrane</keyword>
<feature type="region of interest" description="Disordered" evidence="1">
    <location>
        <begin position="181"/>
        <end position="205"/>
    </location>
</feature>
<evidence type="ECO:0000313" key="4">
    <source>
        <dbReference type="Proteomes" id="UP000198752"/>
    </source>
</evidence>
<dbReference type="RefSeq" id="WP_143128439.1">
    <property type="nucleotide sequence ID" value="NZ_FOOY01000009.1"/>
</dbReference>
<gene>
    <name evidence="3" type="ORF">SAMN02982927_01623</name>
</gene>
<name>A0A1I2RJE2_9BACL</name>
<keyword evidence="4" id="KW-1185">Reference proteome</keyword>
<accession>A0A1I2RJE2</accession>
<dbReference type="Proteomes" id="UP000198752">
    <property type="component" value="Unassembled WGS sequence"/>
</dbReference>
<dbReference type="AlphaFoldDB" id="A0A1I2RJE2"/>
<sequence>MKYVKQCIVLFLVSVIYVIYFSHFLSAESLTAALNSMLAATILFSALFLLLNCLTIFFYRTWKQWWKWVLVLILSALPFSHWLYLYPWTAAKTYPVFVHYLAEQGQSTADIAKYRAFPNLKMDGYYYEVKFKTDKKYLYGYLIQRSGVFFEVSKNRSYADYKDAKIREVFNEREYSQLKKDSSNESKNYKKWTKEPVPESIQRQKRLESKHHPLGLYQINDIN</sequence>
<keyword evidence="2" id="KW-0812">Transmembrane</keyword>
<feature type="compositionally biased region" description="Basic and acidic residues" evidence="1">
    <location>
        <begin position="181"/>
        <end position="197"/>
    </location>
</feature>